<feature type="compositionally biased region" description="Basic residues" evidence="1">
    <location>
        <begin position="43"/>
        <end position="52"/>
    </location>
</feature>
<accession>A0AAU9M896</accession>
<dbReference type="Gene3D" id="6.10.250.2770">
    <property type="match status" value="1"/>
</dbReference>
<name>A0AAU9M896_9ASTR</name>
<dbReference type="EMBL" id="CAKMRJ010001112">
    <property type="protein sequence ID" value="CAH1421711.1"/>
    <property type="molecule type" value="Genomic_DNA"/>
</dbReference>
<protein>
    <submittedName>
        <fullName evidence="2">Uncharacterized protein</fullName>
    </submittedName>
</protein>
<dbReference type="GO" id="GO:1900034">
    <property type="term" value="P:regulation of cellular response to heat"/>
    <property type="evidence" value="ECO:0007669"/>
    <property type="project" value="InterPro"/>
</dbReference>
<gene>
    <name evidence="2" type="ORF">LVIROSA_LOCUS9097</name>
</gene>
<proteinExistence type="predicted"/>
<sequence length="223" mass="26576">MTIFFNFAEKPLAFRSPTIRKSSASTEAVTEQQQQRNKEHTKVTRAPKRSKVSKPESEPEFFEEQRDMEDLWKQAFPVGTEWHQLDLLSEYKWNFSNLEVVSPFPPSDKIGIQSVYRESEEILDMKQMKMDWVPYIPLGKRGSSVERLKYQIFILSCVQRRSSLKHLKLDRVLKFQYCLPYFNDPFKEDENETRITSVDINYPMEPKPSPYINRYYGKTYQVY</sequence>
<evidence type="ECO:0000313" key="2">
    <source>
        <dbReference type="EMBL" id="CAH1421711.1"/>
    </source>
</evidence>
<organism evidence="2 3">
    <name type="scientific">Lactuca virosa</name>
    <dbReference type="NCBI Taxonomy" id="75947"/>
    <lineage>
        <taxon>Eukaryota</taxon>
        <taxon>Viridiplantae</taxon>
        <taxon>Streptophyta</taxon>
        <taxon>Embryophyta</taxon>
        <taxon>Tracheophyta</taxon>
        <taxon>Spermatophyta</taxon>
        <taxon>Magnoliopsida</taxon>
        <taxon>eudicotyledons</taxon>
        <taxon>Gunneridae</taxon>
        <taxon>Pentapetalae</taxon>
        <taxon>asterids</taxon>
        <taxon>campanulids</taxon>
        <taxon>Asterales</taxon>
        <taxon>Asteraceae</taxon>
        <taxon>Cichorioideae</taxon>
        <taxon>Cichorieae</taxon>
        <taxon>Lactucinae</taxon>
        <taxon>Lactuca</taxon>
    </lineage>
</organism>
<feature type="compositionally biased region" description="Polar residues" evidence="1">
    <location>
        <begin position="19"/>
        <end position="35"/>
    </location>
</feature>
<feature type="region of interest" description="Disordered" evidence="1">
    <location>
        <begin position="18"/>
        <end position="60"/>
    </location>
</feature>
<keyword evidence="3" id="KW-1185">Reference proteome</keyword>
<evidence type="ECO:0000313" key="3">
    <source>
        <dbReference type="Proteomes" id="UP001157418"/>
    </source>
</evidence>
<evidence type="ECO:0000256" key="1">
    <source>
        <dbReference type="SAM" id="MobiDB-lite"/>
    </source>
</evidence>
<dbReference type="InterPro" id="IPR039313">
    <property type="entry name" value="HIT4"/>
</dbReference>
<dbReference type="PANTHER" id="PTHR33704">
    <property type="entry name" value="PROTEIN HEAT INTOLERANT 4-RELATED"/>
    <property type="match status" value="1"/>
</dbReference>
<dbReference type="Proteomes" id="UP001157418">
    <property type="component" value="Unassembled WGS sequence"/>
</dbReference>
<comment type="caution">
    <text evidence="2">The sequence shown here is derived from an EMBL/GenBank/DDBJ whole genome shotgun (WGS) entry which is preliminary data.</text>
</comment>
<dbReference type="AlphaFoldDB" id="A0AAU9M896"/>
<dbReference type="PANTHER" id="PTHR33704:SF1">
    <property type="entry name" value="PROTEIN HEAT INTOLERANT 4-RELATED"/>
    <property type="match status" value="1"/>
</dbReference>
<reference evidence="2 3" key="1">
    <citation type="submission" date="2022-01" db="EMBL/GenBank/DDBJ databases">
        <authorList>
            <person name="Xiong W."/>
            <person name="Schranz E."/>
        </authorList>
    </citation>
    <scope>NUCLEOTIDE SEQUENCE [LARGE SCALE GENOMIC DNA]</scope>
</reference>